<sequence length="947" mass="105970">MQPRARSVVPSKLLLSSSPFIGVTVRPPPTQMSDGSTHPTQIPLAAIRRNPPLLSLVISITGNFLIHHNSSAAVPSVINSALHPISISSKLSYKGNPYFDFAFMETIPPEPPWAMISPIVVEDTTQILGATVIYAGIIDYSPDMEKLLPTEILWPEHILDHFRLYIPVTSLIHAALCPFLHNFIVHFCTNTSLSVLVHRQILTPVLRMDDLSNTFTASLNLTALETQIHSFTDTPDHPEDDGREEPSAFLVVKLLTTRHFNSEAFKNRLKQMWPERFSINILEKEPNFYTVEFGCFGVRRRVLIGQPWHFDYKLIVMTPLEVGSVVTAETLSTTPFWIQVSGIPFLKRSRALAHKLGEVLGRFIEVDNASLKETWGPYLRVRIEMDVTQPLPRGTGHFHGMVAPVWLEFRFENLPDFCHYCGRLSHIVNHCHEFLAKCDSSSAPPLLHYDQSLGAKIRITSNPFYIACSRTRLRPHIANPASLAPTPPYRFHQAPIITEGPFNEPTSAYGVQHLSQPQTTLMGLHTTNPSPTFILNHSPPTTTIWQSNQHVAAPTNLAPQARSPVPPPNTTTPSTLPPFPTVTVAEQLATSLPRPLTTSAEALVATTGTPQHVVPVSQAFSTILADLHPSQPLRFAVGSSANTAPSSSRLWMTEPRFEDCLRDAWTETNLTPHSNPLIGLKERLTTCSSRLTLWKQSLGPPLATQILASLLTPDKQWNHALIQSLFPSDISQAITAIPLHPISTHDTYFWSLTPHGSYTVNSGYHLAHTKLHQNEPSSSDSKSSNDWWKKLWALPLPPKLKHFLWRVCYDILPTSRNLFNRKTLHSPHCSRCHYHDETLEHALFRCPASQKLWNCRNSWIHEGISPSPDQVLRDTSTYMEQYTTCNKKSPSFSPASNDHCQHNNNCPSSSTFHHRLLVDAAQDLQLLKMGFGMTIHTSSGEVLLNLA</sequence>
<dbReference type="InterPro" id="IPR026960">
    <property type="entry name" value="RVT-Znf"/>
</dbReference>
<dbReference type="PANTHER" id="PTHR31286:SF178">
    <property type="entry name" value="DUF4283 DOMAIN-CONTAINING PROTEIN"/>
    <property type="match status" value="1"/>
</dbReference>
<reference evidence="3 4" key="1">
    <citation type="journal article" date="2020" name="bioRxiv">
        <title>Sequence and annotation of 42 cannabis genomes reveals extensive copy number variation in cannabinoid synthesis and pathogen resistance genes.</title>
        <authorList>
            <person name="Mckernan K.J."/>
            <person name="Helbert Y."/>
            <person name="Kane L.T."/>
            <person name="Ebling H."/>
            <person name="Zhang L."/>
            <person name="Liu B."/>
            <person name="Eaton Z."/>
            <person name="Mclaughlin S."/>
            <person name="Kingan S."/>
            <person name="Baybayan P."/>
            <person name="Concepcion G."/>
            <person name="Jordan M."/>
            <person name="Riva A."/>
            <person name="Barbazuk W."/>
            <person name="Harkins T."/>
        </authorList>
    </citation>
    <scope>NUCLEOTIDE SEQUENCE [LARGE SCALE GENOMIC DNA]</scope>
    <source>
        <strain evidence="4">cv. Jamaican Lion 4</strain>
        <tissue evidence="3">Leaf</tissue>
    </source>
</reference>
<organism evidence="3 4">
    <name type="scientific">Cannabis sativa</name>
    <name type="common">Hemp</name>
    <name type="synonym">Marijuana</name>
    <dbReference type="NCBI Taxonomy" id="3483"/>
    <lineage>
        <taxon>Eukaryota</taxon>
        <taxon>Viridiplantae</taxon>
        <taxon>Streptophyta</taxon>
        <taxon>Embryophyta</taxon>
        <taxon>Tracheophyta</taxon>
        <taxon>Spermatophyta</taxon>
        <taxon>Magnoliopsida</taxon>
        <taxon>eudicotyledons</taxon>
        <taxon>Gunneridae</taxon>
        <taxon>Pentapetalae</taxon>
        <taxon>rosids</taxon>
        <taxon>fabids</taxon>
        <taxon>Rosales</taxon>
        <taxon>Cannabaceae</taxon>
        <taxon>Cannabis</taxon>
    </lineage>
</organism>
<keyword evidence="4" id="KW-1185">Reference proteome</keyword>
<dbReference type="Pfam" id="PF14392">
    <property type="entry name" value="zf-CCHC_4"/>
    <property type="match status" value="1"/>
</dbReference>
<evidence type="ECO:0000313" key="4">
    <source>
        <dbReference type="Proteomes" id="UP000583929"/>
    </source>
</evidence>
<dbReference type="EMBL" id="JAATIQ010000230">
    <property type="protein sequence ID" value="KAF4368701.1"/>
    <property type="molecule type" value="Genomic_DNA"/>
</dbReference>
<name>A0A7J6FDD8_CANSA</name>
<proteinExistence type="predicted"/>
<evidence type="ECO:0000259" key="1">
    <source>
        <dbReference type="Pfam" id="PF13966"/>
    </source>
</evidence>
<dbReference type="InterPro" id="IPR040256">
    <property type="entry name" value="At4g02000-like"/>
</dbReference>
<accession>A0A7J6FDD8</accession>
<evidence type="ECO:0008006" key="5">
    <source>
        <dbReference type="Google" id="ProtNLM"/>
    </source>
</evidence>
<comment type="caution">
    <text evidence="3">The sequence shown here is derived from an EMBL/GenBank/DDBJ whole genome shotgun (WGS) entry which is preliminary data.</text>
</comment>
<protein>
    <recommendedName>
        <fullName evidence="5">Reverse transcriptase zinc-binding domain-containing protein</fullName>
    </recommendedName>
</protein>
<dbReference type="Pfam" id="PF13966">
    <property type="entry name" value="zf-RVT"/>
    <property type="match status" value="1"/>
</dbReference>
<dbReference type="Proteomes" id="UP000583929">
    <property type="component" value="Unassembled WGS sequence"/>
</dbReference>
<dbReference type="InterPro" id="IPR025836">
    <property type="entry name" value="Zn_knuckle_CX2CX4HX4C"/>
</dbReference>
<evidence type="ECO:0000313" key="3">
    <source>
        <dbReference type="EMBL" id="KAF4368701.1"/>
    </source>
</evidence>
<dbReference type="PANTHER" id="PTHR31286">
    <property type="entry name" value="GLYCINE-RICH CELL WALL STRUCTURAL PROTEIN 1.8-LIKE"/>
    <property type="match status" value="1"/>
</dbReference>
<feature type="domain" description="Zinc knuckle CX2CX4HX4C" evidence="2">
    <location>
        <begin position="405"/>
        <end position="432"/>
    </location>
</feature>
<feature type="domain" description="Reverse transcriptase zinc-binding" evidence="1">
    <location>
        <begin position="759"/>
        <end position="853"/>
    </location>
</feature>
<gene>
    <name evidence="3" type="ORF">G4B88_025119</name>
</gene>
<dbReference type="AlphaFoldDB" id="A0A7J6FDD8"/>
<evidence type="ECO:0000259" key="2">
    <source>
        <dbReference type="Pfam" id="PF14392"/>
    </source>
</evidence>